<dbReference type="PANTHER" id="PTHR30537:SF74">
    <property type="entry name" value="HTH-TYPE TRANSCRIPTIONAL REGULATOR TRPI"/>
    <property type="match status" value="1"/>
</dbReference>
<dbReference type="CDD" id="cd08432">
    <property type="entry name" value="PBP2_GcdR_TrpI_HvrB_AmpR_like"/>
    <property type="match status" value="1"/>
</dbReference>
<dbReference type="EMBL" id="JAUYVI010000001">
    <property type="protein sequence ID" value="MDQ7246475.1"/>
    <property type="molecule type" value="Genomic_DNA"/>
</dbReference>
<sequence>MPKDTEPGFRPVLPPLTAVRAFEAAARHQSFTKAAAELGMTQAAVSYQVKVLEDRLGKPLFRRLPKKVELSETGRRLAPAVASAFQGLHAAFAELRETDDAVLAVTAVHTFATNWLVPRLGAFQQQHPEIAVRIDLSSRNVDFTREDFDLGIRGGRGKWPGLQAHALIPIAFTPLCSPDFLARHGPWAAPIDMLKAPRLDAHDEWWRLWCQAAGVPHTPPAGPSNVSLDVQSLLGTAAIAGQGVAMLMPAFFAGDLAAGRLVQPFPLMATDDTAYWLVYPEGRKNVRKIRAFRDWILAELKQ</sequence>
<evidence type="ECO:0000313" key="7">
    <source>
        <dbReference type="Proteomes" id="UP001230156"/>
    </source>
</evidence>
<organism evidence="6 7">
    <name type="scientific">Dongia sedimenti</name>
    <dbReference type="NCBI Taxonomy" id="3064282"/>
    <lineage>
        <taxon>Bacteria</taxon>
        <taxon>Pseudomonadati</taxon>
        <taxon>Pseudomonadota</taxon>
        <taxon>Alphaproteobacteria</taxon>
        <taxon>Rhodospirillales</taxon>
        <taxon>Dongiaceae</taxon>
        <taxon>Dongia</taxon>
    </lineage>
</organism>
<accession>A0ABU0YFI6</accession>
<dbReference type="Proteomes" id="UP001230156">
    <property type="component" value="Unassembled WGS sequence"/>
</dbReference>
<keyword evidence="2" id="KW-0805">Transcription regulation</keyword>
<evidence type="ECO:0000256" key="1">
    <source>
        <dbReference type="ARBA" id="ARBA00009437"/>
    </source>
</evidence>
<evidence type="ECO:0000256" key="3">
    <source>
        <dbReference type="ARBA" id="ARBA00023125"/>
    </source>
</evidence>
<dbReference type="NCBIfam" id="NF008352">
    <property type="entry name" value="PRK11139.1"/>
    <property type="match status" value="1"/>
</dbReference>
<dbReference type="SUPFAM" id="SSF46785">
    <property type="entry name" value="Winged helix' DNA-binding domain"/>
    <property type="match status" value="1"/>
</dbReference>
<dbReference type="InterPro" id="IPR005119">
    <property type="entry name" value="LysR_subst-bd"/>
</dbReference>
<dbReference type="InterPro" id="IPR058163">
    <property type="entry name" value="LysR-type_TF_proteobact-type"/>
</dbReference>
<reference evidence="7" key="1">
    <citation type="submission" date="2023-08" db="EMBL/GenBank/DDBJ databases">
        <title>Rhodospirillaceae gen. nov., a novel taxon isolated from the Yangtze River Yuezi River estuary sludge.</title>
        <authorList>
            <person name="Ruan L."/>
        </authorList>
    </citation>
    <scope>NUCLEOTIDE SEQUENCE [LARGE SCALE GENOMIC DNA]</scope>
    <source>
        <strain evidence="7">R-7</strain>
    </source>
</reference>
<evidence type="ECO:0000256" key="2">
    <source>
        <dbReference type="ARBA" id="ARBA00023015"/>
    </source>
</evidence>
<feature type="domain" description="HTH lysR-type" evidence="5">
    <location>
        <begin position="14"/>
        <end position="71"/>
    </location>
</feature>
<dbReference type="PROSITE" id="PS50931">
    <property type="entry name" value="HTH_LYSR"/>
    <property type="match status" value="1"/>
</dbReference>
<comment type="similarity">
    <text evidence="1">Belongs to the LysR transcriptional regulatory family.</text>
</comment>
<evidence type="ECO:0000313" key="6">
    <source>
        <dbReference type="EMBL" id="MDQ7246475.1"/>
    </source>
</evidence>
<keyword evidence="3" id="KW-0238">DNA-binding</keyword>
<protein>
    <submittedName>
        <fullName evidence="6">Transcriptional regulator GcvA</fullName>
    </submittedName>
</protein>
<dbReference type="InterPro" id="IPR000847">
    <property type="entry name" value="LysR_HTH_N"/>
</dbReference>
<dbReference type="RefSeq" id="WP_379953868.1">
    <property type="nucleotide sequence ID" value="NZ_JAUYVI010000001.1"/>
</dbReference>
<dbReference type="PANTHER" id="PTHR30537">
    <property type="entry name" value="HTH-TYPE TRANSCRIPTIONAL REGULATOR"/>
    <property type="match status" value="1"/>
</dbReference>
<dbReference type="InterPro" id="IPR036388">
    <property type="entry name" value="WH-like_DNA-bd_sf"/>
</dbReference>
<gene>
    <name evidence="6" type="primary">gcvA</name>
    <name evidence="6" type="ORF">Q8A70_02300</name>
</gene>
<evidence type="ECO:0000259" key="5">
    <source>
        <dbReference type="PROSITE" id="PS50931"/>
    </source>
</evidence>
<dbReference type="InterPro" id="IPR036390">
    <property type="entry name" value="WH_DNA-bd_sf"/>
</dbReference>
<proteinExistence type="inferred from homology"/>
<dbReference type="Gene3D" id="1.10.10.10">
    <property type="entry name" value="Winged helix-like DNA-binding domain superfamily/Winged helix DNA-binding domain"/>
    <property type="match status" value="1"/>
</dbReference>
<evidence type="ECO:0000256" key="4">
    <source>
        <dbReference type="ARBA" id="ARBA00023163"/>
    </source>
</evidence>
<keyword evidence="4" id="KW-0804">Transcription</keyword>
<name>A0ABU0YFI6_9PROT</name>
<keyword evidence="7" id="KW-1185">Reference proteome</keyword>
<dbReference type="Pfam" id="PF03466">
    <property type="entry name" value="LysR_substrate"/>
    <property type="match status" value="1"/>
</dbReference>
<dbReference type="SUPFAM" id="SSF53850">
    <property type="entry name" value="Periplasmic binding protein-like II"/>
    <property type="match status" value="1"/>
</dbReference>
<dbReference type="Gene3D" id="3.40.190.10">
    <property type="entry name" value="Periplasmic binding protein-like II"/>
    <property type="match status" value="2"/>
</dbReference>
<dbReference type="Pfam" id="PF00126">
    <property type="entry name" value="HTH_1"/>
    <property type="match status" value="1"/>
</dbReference>
<comment type="caution">
    <text evidence="6">The sequence shown here is derived from an EMBL/GenBank/DDBJ whole genome shotgun (WGS) entry which is preliminary data.</text>
</comment>
<dbReference type="PRINTS" id="PR00039">
    <property type="entry name" value="HTHLYSR"/>
</dbReference>